<dbReference type="Proteomes" id="UP000183810">
    <property type="component" value="Chromosome"/>
</dbReference>
<evidence type="ECO:0000313" key="4">
    <source>
        <dbReference type="Proteomes" id="UP000183810"/>
    </source>
</evidence>
<organism evidence="3 4">
    <name type="scientific">Nocardia mangyaensis</name>
    <dbReference type="NCBI Taxonomy" id="2213200"/>
    <lineage>
        <taxon>Bacteria</taxon>
        <taxon>Bacillati</taxon>
        <taxon>Actinomycetota</taxon>
        <taxon>Actinomycetes</taxon>
        <taxon>Mycobacteriales</taxon>
        <taxon>Nocardiaceae</taxon>
        <taxon>Nocardia</taxon>
    </lineage>
</organism>
<dbReference type="RefSeq" id="WP_071927228.1">
    <property type="nucleotide sequence ID" value="NZ_CP018082.1"/>
</dbReference>
<gene>
    <name evidence="3" type="ORF">BOX37_08730</name>
</gene>
<feature type="transmembrane region" description="Helical" evidence="2">
    <location>
        <begin position="121"/>
        <end position="153"/>
    </location>
</feature>
<keyword evidence="2" id="KW-1133">Transmembrane helix</keyword>
<evidence type="ECO:0000256" key="1">
    <source>
        <dbReference type="SAM" id="MobiDB-lite"/>
    </source>
</evidence>
<reference evidence="3" key="1">
    <citation type="submission" date="2016-11" db="EMBL/GenBank/DDBJ databases">
        <authorList>
            <person name="Jaros S."/>
            <person name="Januszkiewicz K."/>
            <person name="Wedrychowicz H."/>
        </authorList>
    </citation>
    <scope>NUCLEOTIDE SEQUENCE [LARGE SCALE GENOMIC DNA]</scope>
    <source>
        <strain evidence="3">Y48</strain>
    </source>
</reference>
<feature type="transmembrane region" description="Helical" evidence="2">
    <location>
        <begin position="34"/>
        <end position="55"/>
    </location>
</feature>
<protein>
    <submittedName>
        <fullName evidence="3">Uncharacterized protein</fullName>
    </submittedName>
</protein>
<feature type="region of interest" description="Disordered" evidence="1">
    <location>
        <begin position="314"/>
        <end position="397"/>
    </location>
</feature>
<keyword evidence="2" id="KW-0472">Membrane</keyword>
<dbReference type="InterPro" id="IPR010380">
    <property type="entry name" value="DUF975"/>
</dbReference>
<feature type="transmembrane region" description="Helical" evidence="2">
    <location>
        <begin position="183"/>
        <end position="207"/>
    </location>
</feature>
<sequence>MTYGQQQPGYPPAGPKLGVGDALGYAWDKFKNNAVVWIAIVLIAFLIQLALNLLFSVGNTGDTDYSDGVSFGFSVWGFIGTIVSTVVGYLISAAFIRGALHEIDGHKPGFGAFFQFSRVGAVILAGLLVGVATGVGLLLCILPGLVIAFFTWWTMQFVIDQDQDPVSAIKSSFSAISSNAGPLLLLALALFGINVVGALLCGLGLLVSIPLTIIASTYAYRVVVGGPVVGGAAVPEPGYPQYGGPAGGFGGQPGGPGYGGPGYGGPAGDPGYGGPAGGPGYGGPAGGPGYGGPAGGPGYGGPAGGPGYGGPAGGQGYGGPAGEPGYGGPGYGGPPASGPGAGGPGYGGTPAGGPGYGDQGYPGYGGPGSGEPGGPSGEPDSGPDLGKPNDPRPDDNR</sequence>
<dbReference type="PANTHER" id="PTHR40076">
    <property type="entry name" value="MEMBRANE PROTEIN-RELATED"/>
    <property type="match status" value="1"/>
</dbReference>
<accession>A0A1J0VQ06</accession>
<feature type="compositionally biased region" description="Gly residues" evidence="1">
    <location>
        <begin position="314"/>
        <end position="376"/>
    </location>
</feature>
<feature type="region of interest" description="Disordered" evidence="1">
    <location>
        <begin position="244"/>
        <end position="263"/>
    </location>
</feature>
<proteinExistence type="predicted"/>
<name>A0A1J0VQ06_9NOCA</name>
<dbReference type="AlphaFoldDB" id="A0A1J0VQ06"/>
<keyword evidence="4" id="KW-1185">Reference proteome</keyword>
<dbReference type="PANTHER" id="PTHR40076:SF1">
    <property type="entry name" value="MEMBRANE PROTEIN"/>
    <property type="match status" value="1"/>
</dbReference>
<evidence type="ECO:0000256" key="2">
    <source>
        <dbReference type="SAM" id="Phobius"/>
    </source>
</evidence>
<evidence type="ECO:0000313" key="3">
    <source>
        <dbReference type="EMBL" id="APE34047.1"/>
    </source>
</evidence>
<feature type="transmembrane region" description="Helical" evidence="2">
    <location>
        <begin position="75"/>
        <end position="100"/>
    </location>
</feature>
<keyword evidence="2" id="KW-0812">Transmembrane</keyword>
<dbReference type="EMBL" id="CP018082">
    <property type="protein sequence ID" value="APE34047.1"/>
    <property type="molecule type" value="Genomic_DNA"/>
</dbReference>
<feature type="compositionally biased region" description="Basic and acidic residues" evidence="1">
    <location>
        <begin position="387"/>
        <end position="397"/>
    </location>
</feature>
<dbReference type="KEGG" id="nsl:BOX37_08730"/>